<keyword evidence="2" id="KW-0812">Transmembrane</keyword>
<comment type="caution">
    <text evidence="3">The sequence shown here is derived from an EMBL/GenBank/DDBJ whole genome shotgun (WGS) entry which is preliminary data.</text>
</comment>
<sequence>MRESVGRRRAQRRPVKREAKASQAAVSVQANTSLSTAVHFAQLLIAFVDWVTQLLIAFGHWVLRKICECASYCILLLAVALAPWRIRFILNIVVLLLQPKASRKPSISLLTSAGFQFCMSCLDLLVLIAATLTIFTPMAPNLFWLLFTRTPETTLLPRYEKTSATRVHLDDYQDYRDSRLRKALLSAFVVGVWTLITLLLAPVVAMIPTRGYLLFKGFVRIYAHHREYNRKYSFGDFLRNSHAAAYNATVYDMARWTMTCFLAGLVDLMFLMLAVATLFCPTGLVQCWTLCSHVRDHQMLYAVPISKSWYISYKWEKTTRDGNLSSQTWQYFTASLMQPRLLDYFGPYLKNAISLNFYLAFREAFLLPLLLLQVTLIMLSAVHALPFLRDVRQIWRTPSPTDRSLLEPWLLDSLWSVSDYPHLGYTYRLRQCALTHSFRALFDLILLPFMAVVLLTWYRSRPMRRAFLAAGCRVDGAGRRALCRAACLLSLDLMRLPVLLPVALTRYRLAPLLQAAATAGPQDQLGAAHPAPLSASLQFHAAALKNAVIVLHDCCLLPVPLLLLLLLTAYRARATFRRIRSQLRPAIPPAATQQIAPGVSSTPEGRCDSAFHSQADHPQEHPADDVPSPHDSHRDSDSEERAIDEAPLPREESTDPWRLVVWEEACTVVLDLPFIAMGLVVAGSLWRAGPLRRARARLPRATAHAATPPPCSF</sequence>
<feature type="transmembrane region" description="Helical" evidence="2">
    <location>
        <begin position="183"/>
        <end position="207"/>
    </location>
</feature>
<feature type="region of interest" description="Disordered" evidence="1">
    <location>
        <begin position="590"/>
        <end position="650"/>
    </location>
</feature>
<feature type="transmembrane region" description="Helical" evidence="2">
    <location>
        <begin position="438"/>
        <end position="458"/>
    </location>
</feature>
<evidence type="ECO:0000256" key="1">
    <source>
        <dbReference type="SAM" id="MobiDB-lite"/>
    </source>
</evidence>
<evidence type="ECO:0000313" key="4">
    <source>
        <dbReference type="Proteomes" id="UP001190700"/>
    </source>
</evidence>
<gene>
    <name evidence="3" type="ORF">CYMTET_26009</name>
</gene>
<name>A0AAE0FU88_9CHLO</name>
<proteinExistence type="predicted"/>
<protein>
    <submittedName>
        <fullName evidence="3">Uncharacterized protein</fullName>
    </submittedName>
</protein>
<feature type="transmembrane region" description="Helical" evidence="2">
    <location>
        <begin position="109"/>
        <end position="135"/>
    </location>
</feature>
<keyword evidence="2" id="KW-1133">Transmembrane helix</keyword>
<feature type="transmembrane region" description="Helical" evidence="2">
    <location>
        <begin position="74"/>
        <end position="97"/>
    </location>
</feature>
<evidence type="ECO:0000256" key="2">
    <source>
        <dbReference type="SAM" id="Phobius"/>
    </source>
</evidence>
<evidence type="ECO:0000313" key="3">
    <source>
        <dbReference type="EMBL" id="KAK3265296.1"/>
    </source>
</evidence>
<keyword evidence="2" id="KW-0472">Membrane</keyword>
<feature type="transmembrane region" description="Helical" evidence="2">
    <location>
        <begin position="365"/>
        <end position="388"/>
    </location>
</feature>
<feature type="transmembrane region" description="Helical" evidence="2">
    <location>
        <begin position="547"/>
        <end position="570"/>
    </location>
</feature>
<feature type="compositionally biased region" description="Basic and acidic residues" evidence="1">
    <location>
        <begin position="605"/>
        <end position="650"/>
    </location>
</feature>
<dbReference type="AlphaFoldDB" id="A0AAE0FU88"/>
<dbReference type="Proteomes" id="UP001190700">
    <property type="component" value="Unassembled WGS sequence"/>
</dbReference>
<keyword evidence="4" id="KW-1185">Reference proteome</keyword>
<dbReference type="EMBL" id="LGRX02014022">
    <property type="protein sequence ID" value="KAK3265296.1"/>
    <property type="molecule type" value="Genomic_DNA"/>
</dbReference>
<feature type="transmembrane region" description="Helical" evidence="2">
    <location>
        <begin position="260"/>
        <end position="279"/>
    </location>
</feature>
<reference evidence="3 4" key="1">
    <citation type="journal article" date="2015" name="Genome Biol. Evol.">
        <title>Comparative Genomics of a Bacterivorous Green Alga Reveals Evolutionary Causalities and Consequences of Phago-Mixotrophic Mode of Nutrition.</title>
        <authorList>
            <person name="Burns J.A."/>
            <person name="Paasch A."/>
            <person name="Narechania A."/>
            <person name="Kim E."/>
        </authorList>
    </citation>
    <scope>NUCLEOTIDE SEQUENCE [LARGE SCALE GENOMIC DNA]</scope>
    <source>
        <strain evidence="3 4">PLY_AMNH</strain>
    </source>
</reference>
<accession>A0AAE0FU88</accession>
<organism evidence="3 4">
    <name type="scientific">Cymbomonas tetramitiformis</name>
    <dbReference type="NCBI Taxonomy" id="36881"/>
    <lineage>
        <taxon>Eukaryota</taxon>
        <taxon>Viridiplantae</taxon>
        <taxon>Chlorophyta</taxon>
        <taxon>Pyramimonadophyceae</taxon>
        <taxon>Pyramimonadales</taxon>
        <taxon>Pyramimonadaceae</taxon>
        <taxon>Cymbomonas</taxon>
    </lineage>
</organism>